<keyword evidence="4 8" id="KW-0276">Fatty acid metabolism</keyword>
<accession>A0A9Q8CK22</accession>
<evidence type="ECO:0000256" key="2">
    <source>
        <dbReference type="ARBA" id="ARBA00017562"/>
    </source>
</evidence>
<dbReference type="InterPro" id="IPR001882">
    <property type="entry name" value="Biotin_BS"/>
</dbReference>
<evidence type="ECO:0000256" key="8">
    <source>
        <dbReference type="RuleBase" id="RU364072"/>
    </source>
</evidence>
<protein>
    <recommendedName>
        <fullName evidence="2 8">Biotin carboxyl carrier protein of acetyl-CoA carboxylase</fullName>
    </recommendedName>
</protein>
<keyword evidence="7 8" id="KW-0092">Biotin</keyword>
<dbReference type="InterPro" id="IPR050709">
    <property type="entry name" value="Biotin_Carboxyl_Carrier/Decarb"/>
</dbReference>
<dbReference type="OrthoDB" id="9811735at2"/>
<dbReference type="Proteomes" id="UP000295280">
    <property type="component" value="Unassembled WGS sequence"/>
</dbReference>
<evidence type="ECO:0000256" key="1">
    <source>
        <dbReference type="ARBA" id="ARBA00005194"/>
    </source>
</evidence>
<dbReference type="PROSITE" id="PS50968">
    <property type="entry name" value="BIOTINYL_LIPOYL"/>
    <property type="match status" value="1"/>
</dbReference>
<dbReference type="SUPFAM" id="SSF51230">
    <property type="entry name" value="Single hybrid motif"/>
    <property type="match status" value="1"/>
</dbReference>
<dbReference type="PANTHER" id="PTHR45266:SF3">
    <property type="entry name" value="OXALOACETATE DECARBOXYLASE ALPHA CHAIN"/>
    <property type="match status" value="1"/>
</dbReference>
<dbReference type="Gene3D" id="2.40.50.100">
    <property type="match status" value="1"/>
</dbReference>
<comment type="caution">
    <text evidence="10">The sequence shown here is derived from an EMBL/GenBank/DDBJ whole genome shotgun (WGS) entry which is preliminary data.</text>
</comment>
<evidence type="ECO:0000256" key="5">
    <source>
        <dbReference type="ARBA" id="ARBA00023098"/>
    </source>
</evidence>
<evidence type="ECO:0000256" key="3">
    <source>
        <dbReference type="ARBA" id="ARBA00022516"/>
    </source>
</evidence>
<name>A0A9Q8CK22_9STAP</name>
<dbReference type="GO" id="GO:0003989">
    <property type="term" value="F:acetyl-CoA carboxylase activity"/>
    <property type="evidence" value="ECO:0007669"/>
    <property type="project" value="InterPro"/>
</dbReference>
<evidence type="ECO:0000313" key="10">
    <source>
        <dbReference type="EMBL" id="TDL95377.1"/>
    </source>
</evidence>
<evidence type="ECO:0000256" key="6">
    <source>
        <dbReference type="ARBA" id="ARBA00023160"/>
    </source>
</evidence>
<evidence type="ECO:0000259" key="9">
    <source>
        <dbReference type="PROSITE" id="PS50968"/>
    </source>
</evidence>
<dbReference type="InterPro" id="IPR001249">
    <property type="entry name" value="AcCoA_biotinCC"/>
</dbReference>
<dbReference type="CDD" id="cd06850">
    <property type="entry name" value="biotinyl_domain"/>
    <property type="match status" value="1"/>
</dbReference>
<gene>
    <name evidence="10" type="ORF">ERX40_10365</name>
</gene>
<dbReference type="AlphaFoldDB" id="A0A9Q8CK22"/>
<comment type="pathway">
    <text evidence="1 8">Lipid metabolism; fatty acid biosynthesis.</text>
</comment>
<dbReference type="Pfam" id="PF00364">
    <property type="entry name" value="Biotin_lipoyl"/>
    <property type="match status" value="1"/>
</dbReference>
<reference evidence="10 11" key="1">
    <citation type="submission" date="2019-01" db="EMBL/GenBank/DDBJ databases">
        <title>Draft genome sequences of the type strains of six Macrococcus species.</title>
        <authorList>
            <person name="Mazhar S."/>
            <person name="Altermann E."/>
            <person name="Hill C."/>
            <person name="Mcauliffe O."/>
        </authorList>
    </citation>
    <scope>NUCLEOTIDE SEQUENCE [LARGE SCALE GENOMIC DNA]</scope>
    <source>
        <strain evidence="10 11">ATCC 51828</strain>
    </source>
</reference>
<dbReference type="RefSeq" id="WP_133418421.1">
    <property type="nucleotide sequence ID" value="NZ_SCWD01000007.1"/>
</dbReference>
<organism evidence="10 11">
    <name type="scientific">Macrococcus carouselicus</name>
    <dbReference type="NCBI Taxonomy" id="69969"/>
    <lineage>
        <taxon>Bacteria</taxon>
        <taxon>Bacillati</taxon>
        <taxon>Bacillota</taxon>
        <taxon>Bacilli</taxon>
        <taxon>Bacillales</taxon>
        <taxon>Staphylococcaceae</taxon>
        <taxon>Macrococcus</taxon>
    </lineage>
</organism>
<dbReference type="GO" id="GO:0006633">
    <property type="term" value="P:fatty acid biosynthetic process"/>
    <property type="evidence" value="ECO:0007669"/>
    <property type="project" value="UniProtKB-KW"/>
</dbReference>
<comment type="function">
    <text evidence="8">This protein is a component of the acetyl coenzyme A carboxylase complex; first, biotin carboxylase catalyzes the carboxylation of the carrier protein and then the transcarboxylase transfers the carboxyl group to form malonyl-CoA.</text>
</comment>
<evidence type="ECO:0000313" key="11">
    <source>
        <dbReference type="Proteomes" id="UP000295280"/>
    </source>
</evidence>
<feature type="domain" description="Lipoyl-binding" evidence="9">
    <location>
        <begin position="50"/>
        <end position="137"/>
    </location>
</feature>
<keyword evidence="3 8" id="KW-0444">Lipid biosynthesis</keyword>
<keyword evidence="6 8" id="KW-0275">Fatty acid biosynthesis</keyword>
<keyword evidence="11" id="KW-1185">Reference proteome</keyword>
<keyword evidence="5 8" id="KW-0443">Lipid metabolism</keyword>
<sequence length="139" mass="15440">MNTENLNTLIQLMNDNQLKVISYKDKETEYHIEKAVPEMSALPAAHMQIPAQPHSPEPSGYTQKSQLVGTFYNTEKEDDDTPLVEVGQKVEKGDHIGIIEAMKVMNDIQAEVSGVVEEILVESGTAVSYDEPLIKIKEA</sequence>
<dbReference type="InterPro" id="IPR011053">
    <property type="entry name" value="Single_hybrid_motif"/>
</dbReference>
<dbReference type="GO" id="GO:0009317">
    <property type="term" value="C:acetyl-CoA carboxylase complex"/>
    <property type="evidence" value="ECO:0007669"/>
    <property type="project" value="InterPro"/>
</dbReference>
<dbReference type="PANTHER" id="PTHR45266">
    <property type="entry name" value="OXALOACETATE DECARBOXYLASE ALPHA CHAIN"/>
    <property type="match status" value="1"/>
</dbReference>
<proteinExistence type="predicted"/>
<dbReference type="PRINTS" id="PR01071">
    <property type="entry name" value="ACOABIOTINCC"/>
</dbReference>
<dbReference type="EMBL" id="SCWD01000007">
    <property type="protein sequence ID" value="TDL95377.1"/>
    <property type="molecule type" value="Genomic_DNA"/>
</dbReference>
<evidence type="ECO:0000256" key="7">
    <source>
        <dbReference type="ARBA" id="ARBA00023267"/>
    </source>
</evidence>
<dbReference type="InterPro" id="IPR000089">
    <property type="entry name" value="Biotin_lipoyl"/>
</dbReference>
<evidence type="ECO:0000256" key="4">
    <source>
        <dbReference type="ARBA" id="ARBA00022832"/>
    </source>
</evidence>
<dbReference type="PROSITE" id="PS00188">
    <property type="entry name" value="BIOTIN"/>
    <property type="match status" value="1"/>
</dbReference>